<evidence type="ECO:0000313" key="1">
    <source>
        <dbReference type="EMBL" id="KAI7803442.1"/>
    </source>
</evidence>
<dbReference type="EMBL" id="JAFHDT010000011">
    <property type="protein sequence ID" value="KAI7803442.1"/>
    <property type="molecule type" value="Genomic_DNA"/>
</dbReference>
<protein>
    <submittedName>
        <fullName evidence="1">Uncharacterized protein</fullName>
    </submittedName>
</protein>
<comment type="caution">
    <text evidence="1">The sequence shown here is derived from an EMBL/GenBank/DDBJ whole genome shotgun (WGS) entry which is preliminary data.</text>
</comment>
<name>A0A9W7TTW7_TRIRA</name>
<organism evidence="1 2">
    <name type="scientific">Triplophysa rosa</name>
    <name type="common">Cave loach</name>
    <dbReference type="NCBI Taxonomy" id="992332"/>
    <lineage>
        <taxon>Eukaryota</taxon>
        <taxon>Metazoa</taxon>
        <taxon>Chordata</taxon>
        <taxon>Craniata</taxon>
        <taxon>Vertebrata</taxon>
        <taxon>Euteleostomi</taxon>
        <taxon>Actinopterygii</taxon>
        <taxon>Neopterygii</taxon>
        <taxon>Teleostei</taxon>
        <taxon>Ostariophysi</taxon>
        <taxon>Cypriniformes</taxon>
        <taxon>Nemacheilidae</taxon>
        <taxon>Triplophysa</taxon>
    </lineage>
</organism>
<gene>
    <name evidence="1" type="ORF">IRJ41_006952</name>
</gene>
<sequence length="110" mass="12475">MWDLAVERARLRQHGPIWCRSKAPAEDSTDGGLTDCQSTGAQAAVMAPVRIEDFHSSSVHRPVWNLYPRNSTDFSRMGTPVIHIVLQMDLPLVCFIIKDTMRSTLDFWAF</sequence>
<proteinExistence type="predicted"/>
<dbReference type="AlphaFoldDB" id="A0A9W7TTW7"/>
<reference evidence="1" key="1">
    <citation type="submission" date="2021-02" db="EMBL/GenBank/DDBJ databases">
        <title>Comparative genomics reveals that relaxation of natural selection precedes convergent phenotypic evolution of cavefish.</title>
        <authorList>
            <person name="Peng Z."/>
        </authorList>
    </citation>
    <scope>NUCLEOTIDE SEQUENCE</scope>
    <source>
        <tissue evidence="1">Muscle</tissue>
    </source>
</reference>
<accession>A0A9W7TTW7</accession>
<evidence type="ECO:0000313" key="2">
    <source>
        <dbReference type="Proteomes" id="UP001059041"/>
    </source>
</evidence>
<dbReference type="Proteomes" id="UP001059041">
    <property type="component" value="Linkage Group LG11"/>
</dbReference>
<keyword evidence="2" id="KW-1185">Reference proteome</keyword>